<dbReference type="PATRIC" id="fig|1766.6.peg.3445"/>
<dbReference type="Proteomes" id="UP000057134">
    <property type="component" value="Chromosome"/>
</dbReference>
<reference evidence="1 3" key="1">
    <citation type="journal article" date="2015" name="MBio">
        <title>Enzymatic Degradation of Phenazines Can Generate Energy and Protect Sensitive Organisms from Toxicity.</title>
        <authorList>
            <person name="Costa K.C."/>
            <person name="Bergkessel M."/>
            <person name="Saunders S."/>
            <person name="Korlach J."/>
            <person name="Newman D.K."/>
        </authorList>
    </citation>
    <scope>NUCLEOTIDE SEQUENCE [LARGE SCALE GENOMIC DNA]</scope>
    <source>
        <strain evidence="1 3">CT6</strain>
    </source>
</reference>
<dbReference type="EMBL" id="CP011269">
    <property type="protein sequence ID" value="ALI27288.1"/>
    <property type="molecule type" value="Genomic_DNA"/>
</dbReference>
<dbReference type="RefSeq" id="WP_157888933.1">
    <property type="nucleotide sequence ID" value="NZ_CP011269.1"/>
</dbReference>
<reference evidence="2 4" key="2">
    <citation type="submission" date="2018-06" db="EMBL/GenBank/DDBJ databases">
        <authorList>
            <consortium name="Pathogen Informatics"/>
            <person name="Doyle S."/>
        </authorList>
    </citation>
    <scope>NUCLEOTIDE SEQUENCE [LARGE SCALE GENOMIC DNA]</scope>
    <source>
        <strain evidence="2 4">NCTC1542</strain>
    </source>
</reference>
<organism evidence="1 3">
    <name type="scientific">Mycolicibacterium fortuitum</name>
    <name type="common">Mycobacterium fortuitum</name>
    <dbReference type="NCBI Taxonomy" id="1766"/>
    <lineage>
        <taxon>Bacteria</taxon>
        <taxon>Bacillati</taxon>
        <taxon>Actinomycetota</taxon>
        <taxon>Actinomycetes</taxon>
        <taxon>Mycobacteriales</taxon>
        <taxon>Mycobacteriaceae</taxon>
        <taxon>Mycolicibacterium</taxon>
    </lineage>
</organism>
<name>A0A0N9Y7L7_MYCFO</name>
<evidence type="ECO:0000313" key="2">
    <source>
        <dbReference type="EMBL" id="STZ74518.1"/>
    </source>
</evidence>
<dbReference type="Proteomes" id="UP000255389">
    <property type="component" value="Unassembled WGS sequence"/>
</dbReference>
<evidence type="ECO:0000313" key="3">
    <source>
        <dbReference type="Proteomes" id="UP000057134"/>
    </source>
</evidence>
<proteinExistence type="predicted"/>
<gene>
    <name evidence="2" type="ORF">NCTC1542_02070</name>
    <name evidence="1" type="ORF">XA26_34610</name>
</gene>
<protein>
    <submittedName>
        <fullName evidence="1">Uncharacterized protein</fullName>
    </submittedName>
</protein>
<keyword evidence="3" id="KW-1185">Reference proteome</keyword>
<dbReference type="AlphaFoldDB" id="A0A0N9Y7L7"/>
<accession>A0A0N9Y7L7</accession>
<evidence type="ECO:0000313" key="4">
    <source>
        <dbReference type="Proteomes" id="UP000255389"/>
    </source>
</evidence>
<sequence length="51" mass="6044">MFRGENWQEFADFAEFVRERDHGRAMEPTKLLLLINVRGCIEARGVWDGEF</sequence>
<dbReference type="EMBL" id="UGQY01000001">
    <property type="protein sequence ID" value="STZ74518.1"/>
    <property type="molecule type" value="Genomic_DNA"/>
</dbReference>
<dbReference type="KEGG" id="mft:XA26_34610"/>
<evidence type="ECO:0000313" key="1">
    <source>
        <dbReference type="EMBL" id="ALI27288.1"/>
    </source>
</evidence>